<organism evidence="5 6">
    <name type="scientific">Achromobacter aloeverae</name>
    <dbReference type="NCBI Taxonomy" id="1750518"/>
    <lineage>
        <taxon>Bacteria</taxon>
        <taxon>Pseudomonadati</taxon>
        <taxon>Pseudomonadota</taxon>
        <taxon>Betaproteobacteria</taxon>
        <taxon>Burkholderiales</taxon>
        <taxon>Alcaligenaceae</taxon>
        <taxon>Achromobacter</taxon>
    </lineage>
</organism>
<evidence type="ECO:0000256" key="2">
    <source>
        <dbReference type="ARBA" id="ARBA00023125"/>
    </source>
</evidence>
<dbReference type="Proteomes" id="UP000290849">
    <property type="component" value="Unassembled WGS sequence"/>
</dbReference>
<dbReference type="PANTHER" id="PTHR43537">
    <property type="entry name" value="TRANSCRIPTIONAL REGULATOR, GNTR FAMILY"/>
    <property type="match status" value="1"/>
</dbReference>
<dbReference type="Pfam" id="PF00392">
    <property type="entry name" value="GntR"/>
    <property type="match status" value="1"/>
</dbReference>
<dbReference type="PROSITE" id="PS50949">
    <property type="entry name" value="HTH_GNTR"/>
    <property type="match status" value="1"/>
</dbReference>
<dbReference type="InterPro" id="IPR000524">
    <property type="entry name" value="Tscrpt_reg_HTH_GntR"/>
</dbReference>
<sequence>MSIASDPPPQASQDGLPVLHEAVAGRLRTLIVQGRLAPGQRLNERILCEQLKVSRTPLREAYKVLAGEGLVRLLPNRGAEVLRLTEPEIIELFELIGGLEALAGELACARIDAAALMEIRTLHAEMMACHARRDLAPYFDLNRRIHEAINAAAGNSMLTETYRRVNMRCQSLRYRSNFDQDKWDAAMADHAAMLEALERRDGARMRVLLTAHLAAKCEAVLKAMRSEPPRDPMQRRAPRAAVALAAALAR</sequence>
<reference evidence="5 6" key="1">
    <citation type="journal article" date="2017" name="Int. J. Syst. Evol. Microbiol.">
        <title>Achromobacter aloeverae sp. nov., isolated from the root of Aloe vera (L.) Burm.f.</title>
        <authorList>
            <person name="Kuncharoen N."/>
            <person name="Muramatsu Y."/>
            <person name="Shibata C."/>
            <person name="Kamakura Y."/>
            <person name="Nakagawa Y."/>
            <person name="Tanasupawat S."/>
        </authorList>
    </citation>
    <scope>NUCLEOTIDE SEQUENCE [LARGE SCALE GENOMIC DNA]</scope>
    <source>
        <strain evidence="5 6">AVA-1</strain>
    </source>
</reference>
<keyword evidence="3" id="KW-0804">Transcription</keyword>
<dbReference type="InterPro" id="IPR011711">
    <property type="entry name" value="GntR_C"/>
</dbReference>
<dbReference type="SMART" id="SM00895">
    <property type="entry name" value="FCD"/>
    <property type="match status" value="1"/>
</dbReference>
<keyword evidence="6" id="KW-1185">Reference proteome</keyword>
<dbReference type="CDD" id="cd07377">
    <property type="entry name" value="WHTH_GntR"/>
    <property type="match status" value="1"/>
</dbReference>
<dbReference type="SMART" id="SM00345">
    <property type="entry name" value="HTH_GNTR"/>
    <property type="match status" value="1"/>
</dbReference>
<evidence type="ECO:0000313" key="5">
    <source>
        <dbReference type="EMBL" id="RXN90372.1"/>
    </source>
</evidence>
<evidence type="ECO:0000256" key="1">
    <source>
        <dbReference type="ARBA" id="ARBA00023015"/>
    </source>
</evidence>
<dbReference type="InterPro" id="IPR008920">
    <property type="entry name" value="TF_FadR/GntR_C"/>
</dbReference>
<dbReference type="Gene3D" id="1.20.120.530">
    <property type="entry name" value="GntR ligand-binding domain-like"/>
    <property type="match status" value="1"/>
</dbReference>
<keyword evidence="1" id="KW-0805">Transcription regulation</keyword>
<evidence type="ECO:0000313" key="6">
    <source>
        <dbReference type="Proteomes" id="UP000290849"/>
    </source>
</evidence>
<gene>
    <name evidence="5" type="ORF">C7R54_12735</name>
</gene>
<comment type="caution">
    <text evidence="5">The sequence shown here is derived from an EMBL/GenBank/DDBJ whole genome shotgun (WGS) entry which is preliminary data.</text>
</comment>
<protein>
    <submittedName>
        <fullName evidence="5">GntR family transcriptional regulator</fullName>
    </submittedName>
</protein>
<dbReference type="PANTHER" id="PTHR43537:SF50">
    <property type="entry name" value="TRANSCRIPTIONAL REGULATORY PROTEIN"/>
    <property type="match status" value="1"/>
</dbReference>
<dbReference type="AlphaFoldDB" id="A0A4V1MS79"/>
<dbReference type="InterPro" id="IPR036388">
    <property type="entry name" value="WH-like_DNA-bd_sf"/>
</dbReference>
<keyword evidence="2" id="KW-0238">DNA-binding</keyword>
<dbReference type="SUPFAM" id="SSF46785">
    <property type="entry name" value="Winged helix' DNA-binding domain"/>
    <property type="match status" value="1"/>
</dbReference>
<dbReference type="OrthoDB" id="8680857at2"/>
<dbReference type="InterPro" id="IPR036390">
    <property type="entry name" value="WH_DNA-bd_sf"/>
</dbReference>
<dbReference type="SUPFAM" id="SSF48008">
    <property type="entry name" value="GntR ligand-binding domain-like"/>
    <property type="match status" value="1"/>
</dbReference>
<accession>A0A4V1MS79</accession>
<evidence type="ECO:0000259" key="4">
    <source>
        <dbReference type="PROSITE" id="PS50949"/>
    </source>
</evidence>
<dbReference type="Pfam" id="PF07729">
    <property type="entry name" value="FCD"/>
    <property type="match status" value="1"/>
</dbReference>
<dbReference type="PRINTS" id="PR00035">
    <property type="entry name" value="HTHGNTR"/>
</dbReference>
<name>A0A4V1MS79_9BURK</name>
<dbReference type="RefSeq" id="WP_129150803.1">
    <property type="nucleotide sequence ID" value="NZ_JBHSDO010000014.1"/>
</dbReference>
<dbReference type="EMBL" id="PYAL01000003">
    <property type="protein sequence ID" value="RXN90372.1"/>
    <property type="molecule type" value="Genomic_DNA"/>
</dbReference>
<feature type="domain" description="HTH gntR-type" evidence="4">
    <location>
        <begin position="17"/>
        <end position="84"/>
    </location>
</feature>
<proteinExistence type="predicted"/>
<dbReference type="Gene3D" id="1.10.10.10">
    <property type="entry name" value="Winged helix-like DNA-binding domain superfamily/Winged helix DNA-binding domain"/>
    <property type="match status" value="1"/>
</dbReference>
<dbReference type="GO" id="GO:0003677">
    <property type="term" value="F:DNA binding"/>
    <property type="evidence" value="ECO:0007669"/>
    <property type="project" value="UniProtKB-KW"/>
</dbReference>
<dbReference type="GO" id="GO:0003700">
    <property type="term" value="F:DNA-binding transcription factor activity"/>
    <property type="evidence" value="ECO:0007669"/>
    <property type="project" value="InterPro"/>
</dbReference>
<evidence type="ECO:0000256" key="3">
    <source>
        <dbReference type="ARBA" id="ARBA00023163"/>
    </source>
</evidence>